<evidence type="ECO:0000313" key="2">
    <source>
        <dbReference type="Proteomes" id="UP000014174"/>
    </source>
</evidence>
<dbReference type="STRING" id="1150600.ADIARSV_0154"/>
<organism evidence="1 2">
    <name type="scientific">Arcticibacter svalbardensis MN12-7</name>
    <dbReference type="NCBI Taxonomy" id="1150600"/>
    <lineage>
        <taxon>Bacteria</taxon>
        <taxon>Pseudomonadati</taxon>
        <taxon>Bacteroidota</taxon>
        <taxon>Sphingobacteriia</taxon>
        <taxon>Sphingobacteriales</taxon>
        <taxon>Sphingobacteriaceae</taxon>
        <taxon>Arcticibacter</taxon>
    </lineage>
</organism>
<comment type="caution">
    <text evidence="1">The sequence shown here is derived from an EMBL/GenBank/DDBJ whole genome shotgun (WGS) entry which is preliminary data.</text>
</comment>
<dbReference type="EMBL" id="AQPN01000002">
    <property type="protein sequence ID" value="EOR96731.1"/>
    <property type="molecule type" value="Genomic_DNA"/>
</dbReference>
<dbReference type="RefSeq" id="WP_016193411.1">
    <property type="nucleotide sequence ID" value="NZ_AQPN01000002.1"/>
</dbReference>
<dbReference type="AlphaFoldDB" id="R9GYB5"/>
<name>R9GYB5_9SPHI</name>
<protein>
    <submittedName>
        <fullName evidence="1">Uncharacterized protein</fullName>
    </submittedName>
</protein>
<dbReference type="Proteomes" id="UP000014174">
    <property type="component" value="Unassembled WGS sequence"/>
</dbReference>
<gene>
    <name evidence="1" type="ORF">ADIARSV_0154</name>
</gene>
<evidence type="ECO:0000313" key="1">
    <source>
        <dbReference type="EMBL" id="EOR96731.1"/>
    </source>
</evidence>
<keyword evidence="2" id="KW-1185">Reference proteome</keyword>
<accession>R9GYB5</accession>
<proteinExistence type="predicted"/>
<reference evidence="1 2" key="1">
    <citation type="journal article" date="2013" name="Genome Announc.">
        <title>Draft Genome Sequence of Arcticibacter svalbardensis Strain MN12-7T, a Member of the Family Sphingobacteriaceae Isolated from an Arctic Soil Sample.</title>
        <authorList>
            <person name="Shivaji S."/>
            <person name="Ara S."/>
            <person name="Prasad S."/>
            <person name="Manasa B.P."/>
            <person name="Begum Z."/>
            <person name="Singh A."/>
            <person name="Kumar Pinnaka A."/>
        </authorList>
    </citation>
    <scope>NUCLEOTIDE SEQUENCE [LARGE SCALE GENOMIC DNA]</scope>
    <source>
        <strain evidence="1 2">MN12-7</strain>
    </source>
</reference>
<sequence>MIDITLIAEIKEAILSKDNDKLRQLQAQLKRERWMNSFNGNIPVSAWLDNGMIRFAD</sequence>